<evidence type="ECO:0000313" key="2">
    <source>
        <dbReference type="EMBL" id="PTB69270.1"/>
    </source>
</evidence>
<gene>
    <name evidence="2" type="ORF">BBK36DRAFT_1186605</name>
</gene>
<sequence>MMELPVSCSCCLAPLCFQALSHRPSLRNIDQDPDKQRHMPAMFGRGLWRSLAAAARNLRTLEHGVGTSASGFPFRAIAMPASDPRPGPRCPSGEGAKLARFGPVHASRRRPLQYSTYTVSVPATDEPFRQLQLQWSLTGEPTAQMGSLRSPQEPSQAAPHGALRGTQSTKSPLPMGLQVPFAVGDTYRTSSKGAVLCCASPCKLQATQHFRHPTSDPDLEPAQASSRTVSRSTLSAARILTKFQSPSADAHPASR</sequence>
<name>A0A2T4BIY8_9HYPO</name>
<evidence type="ECO:0000313" key="3">
    <source>
        <dbReference type="Proteomes" id="UP000241546"/>
    </source>
</evidence>
<reference evidence="3" key="1">
    <citation type="submission" date="2016-07" db="EMBL/GenBank/DDBJ databases">
        <title>Multiple horizontal gene transfer events from other fungi enriched the ability of initially mycotrophic Trichoderma (Ascomycota) to feed on dead plant biomass.</title>
        <authorList>
            <consortium name="DOE Joint Genome Institute"/>
            <person name="Atanasova L."/>
            <person name="Chenthamara K."/>
            <person name="Zhang J."/>
            <person name="Grujic M."/>
            <person name="Henrissat B."/>
            <person name="Kuo A."/>
            <person name="Aerts A."/>
            <person name="Salamov A."/>
            <person name="Lipzen A."/>
            <person name="Labutti K."/>
            <person name="Barry K."/>
            <person name="Miao Y."/>
            <person name="Rahimi M.J."/>
            <person name="Shen Q."/>
            <person name="Grigoriev I.V."/>
            <person name="Kubicek C.P."/>
            <person name="Druzhinina I.S."/>
        </authorList>
    </citation>
    <scope>NUCLEOTIDE SEQUENCE [LARGE SCALE GENOMIC DNA]</scope>
    <source>
        <strain evidence="3">TUCIM 6016</strain>
    </source>
</reference>
<dbReference type="Proteomes" id="UP000241546">
    <property type="component" value="Unassembled WGS sequence"/>
</dbReference>
<protein>
    <submittedName>
        <fullName evidence="2">Uncharacterized protein</fullName>
    </submittedName>
</protein>
<keyword evidence="3" id="KW-1185">Reference proteome</keyword>
<feature type="region of interest" description="Disordered" evidence="1">
    <location>
        <begin position="142"/>
        <end position="174"/>
    </location>
</feature>
<dbReference type="EMBL" id="KZ680208">
    <property type="protein sequence ID" value="PTB69270.1"/>
    <property type="molecule type" value="Genomic_DNA"/>
</dbReference>
<organism evidence="2 3">
    <name type="scientific">Trichoderma citrinoviride</name>
    <dbReference type="NCBI Taxonomy" id="58853"/>
    <lineage>
        <taxon>Eukaryota</taxon>
        <taxon>Fungi</taxon>
        <taxon>Dikarya</taxon>
        <taxon>Ascomycota</taxon>
        <taxon>Pezizomycotina</taxon>
        <taxon>Sordariomycetes</taxon>
        <taxon>Hypocreomycetidae</taxon>
        <taxon>Hypocreales</taxon>
        <taxon>Hypocreaceae</taxon>
        <taxon>Trichoderma</taxon>
    </lineage>
</organism>
<evidence type="ECO:0000256" key="1">
    <source>
        <dbReference type="SAM" id="MobiDB-lite"/>
    </source>
</evidence>
<feature type="compositionally biased region" description="Polar residues" evidence="1">
    <location>
        <begin position="142"/>
        <end position="155"/>
    </location>
</feature>
<dbReference type="GeneID" id="36604612"/>
<dbReference type="RefSeq" id="XP_024752590.1">
    <property type="nucleotide sequence ID" value="XM_024896494.1"/>
</dbReference>
<proteinExistence type="predicted"/>
<dbReference type="AlphaFoldDB" id="A0A2T4BIY8"/>
<feature type="region of interest" description="Disordered" evidence="1">
    <location>
        <begin position="212"/>
        <end position="231"/>
    </location>
</feature>
<accession>A0A2T4BIY8</accession>